<dbReference type="AlphaFoldDB" id="A0A941GY19"/>
<dbReference type="GO" id="GO:0004519">
    <property type="term" value="F:endonuclease activity"/>
    <property type="evidence" value="ECO:0007669"/>
    <property type="project" value="InterPro"/>
</dbReference>
<dbReference type="GO" id="GO:0110001">
    <property type="term" value="C:toxin-antitoxin complex"/>
    <property type="evidence" value="ECO:0007669"/>
    <property type="project" value="InterPro"/>
</dbReference>
<dbReference type="InterPro" id="IPR018669">
    <property type="entry name" value="Toxin_HigB"/>
</dbReference>
<sequence>MHIISRKLLREYCRKHADACESLDDWYKTAQQASWTNLIEVQKVYPQAESVGNFTIFNIKGNNYRLIVSINYTKQIIYIKYVLTHAEYDKTYWKKDPYF</sequence>
<gene>
    <name evidence="1" type="ORF">DSM107014_16840</name>
</gene>
<dbReference type="EMBL" id="JADQBC010000144">
    <property type="protein sequence ID" value="MBR8829536.1"/>
    <property type="molecule type" value="Genomic_DNA"/>
</dbReference>
<organism evidence="1 2">
    <name type="scientific">Gomphosphaeria aponina SAG 52.96 = DSM 107014</name>
    <dbReference type="NCBI Taxonomy" id="1521640"/>
    <lineage>
        <taxon>Bacteria</taxon>
        <taxon>Bacillati</taxon>
        <taxon>Cyanobacteriota</taxon>
        <taxon>Cyanophyceae</taxon>
        <taxon>Oscillatoriophycideae</taxon>
        <taxon>Chroococcales</taxon>
        <taxon>Gomphosphaeriaceae</taxon>
        <taxon>Gomphosphaeria</taxon>
    </lineage>
</organism>
<comment type="caution">
    <text evidence="1">The sequence shown here is derived from an EMBL/GenBank/DDBJ whole genome shotgun (WGS) entry which is preliminary data.</text>
</comment>
<dbReference type="GO" id="GO:0003723">
    <property type="term" value="F:RNA binding"/>
    <property type="evidence" value="ECO:0007669"/>
    <property type="project" value="InterPro"/>
</dbReference>
<accession>A0A941GY19</accession>
<evidence type="ECO:0000313" key="2">
    <source>
        <dbReference type="Proteomes" id="UP000767446"/>
    </source>
</evidence>
<reference evidence="1" key="1">
    <citation type="submission" date="2021-02" db="EMBL/GenBank/DDBJ databases">
        <title>Metagenome analyses of Stigonema ocellatum DSM 106950, Chlorogloea purpurea SAG 13.99 and Gomphosphaeria aponina DSM 107014.</title>
        <authorList>
            <person name="Marter P."/>
            <person name="Huang S."/>
        </authorList>
    </citation>
    <scope>NUCLEOTIDE SEQUENCE</scope>
    <source>
        <strain evidence="1">JP213</strain>
    </source>
</reference>
<dbReference type="Proteomes" id="UP000767446">
    <property type="component" value="Unassembled WGS sequence"/>
</dbReference>
<evidence type="ECO:0000313" key="1">
    <source>
        <dbReference type="EMBL" id="MBR8829536.1"/>
    </source>
</evidence>
<proteinExistence type="predicted"/>
<protein>
    <submittedName>
        <fullName evidence="1">Type II toxin-antitoxin system HigB family toxin</fullName>
    </submittedName>
</protein>
<dbReference type="Pfam" id="PF09907">
    <property type="entry name" value="HigB_toxin"/>
    <property type="match status" value="1"/>
</dbReference>
<name>A0A941GY19_9CHRO</name>